<dbReference type="EMBL" id="ML179144">
    <property type="protein sequence ID" value="THU98028.1"/>
    <property type="molecule type" value="Genomic_DNA"/>
</dbReference>
<dbReference type="AlphaFoldDB" id="A0A4S8M852"/>
<sequence length="399" mass="42451">MNKSSKPQNLDWATILVKVWLVGLALLQNASALAVIIPRDGQIPILELLNIANRTSVCAGSTLLLSWQGAIPPYEVRAVQVETTPEGVAASTLFASFDALNATSCCIDIPVPNSNGSNLQFFFSVKSFDIQLETSNKILIVDCLINDPTDDQCTPPTSVPSSSTSTADTTSMASAPGASSSLYTVSDTSSPSTFSRPGPITELLSVPVTITSTTTIIQPSSTSTIISVLIISSQQEPEGGLSASWMGKKASISPSPTPWESGHNKSKITAGVVGGVAGIRGKYKGSWFEINRIYSKLNDFTSRSRMLDDGVMTRLFMSQRPRLYDRSEHDGYNGQDNIVSPSSCSEIVAEDGSCEGSANDIVDSDKVGFYNRAKLECCTMVNCLNGQIKSFVTGATADV</sequence>
<keyword evidence="3" id="KW-1185">Reference proteome</keyword>
<feature type="region of interest" description="Disordered" evidence="1">
    <location>
        <begin position="151"/>
        <end position="196"/>
    </location>
</feature>
<accession>A0A4S8M852</accession>
<evidence type="ECO:0000313" key="2">
    <source>
        <dbReference type="EMBL" id="THU98028.1"/>
    </source>
</evidence>
<feature type="compositionally biased region" description="Low complexity" evidence="1">
    <location>
        <begin position="154"/>
        <end position="192"/>
    </location>
</feature>
<feature type="region of interest" description="Disordered" evidence="1">
    <location>
        <begin position="240"/>
        <end position="264"/>
    </location>
</feature>
<name>A0A4S8M852_DENBC</name>
<organism evidence="2 3">
    <name type="scientific">Dendrothele bispora (strain CBS 962.96)</name>
    <dbReference type="NCBI Taxonomy" id="1314807"/>
    <lineage>
        <taxon>Eukaryota</taxon>
        <taxon>Fungi</taxon>
        <taxon>Dikarya</taxon>
        <taxon>Basidiomycota</taxon>
        <taxon>Agaricomycotina</taxon>
        <taxon>Agaricomycetes</taxon>
        <taxon>Agaricomycetidae</taxon>
        <taxon>Agaricales</taxon>
        <taxon>Agaricales incertae sedis</taxon>
        <taxon>Dendrothele</taxon>
    </lineage>
</organism>
<reference evidence="2 3" key="1">
    <citation type="journal article" date="2019" name="Nat. Ecol. Evol.">
        <title>Megaphylogeny resolves global patterns of mushroom evolution.</title>
        <authorList>
            <person name="Varga T."/>
            <person name="Krizsan K."/>
            <person name="Foldi C."/>
            <person name="Dima B."/>
            <person name="Sanchez-Garcia M."/>
            <person name="Sanchez-Ramirez S."/>
            <person name="Szollosi G.J."/>
            <person name="Szarkandi J.G."/>
            <person name="Papp V."/>
            <person name="Albert L."/>
            <person name="Andreopoulos W."/>
            <person name="Angelini C."/>
            <person name="Antonin V."/>
            <person name="Barry K.W."/>
            <person name="Bougher N.L."/>
            <person name="Buchanan P."/>
            <person name="Buyck B."/>
            <person name="Bense V."/>
            <person name="Catcheside P."/>
            <person name="Chovatia M."/>
            <person name="Cooper J."/>
            <person name="Damon W."/>
            <person name="Desjardin D."/>
            <person name="Finy P."/>
            <person name="Geml J."/>
            <person name="Haridas S."/>
            <person name="Hughes K."/>
            <person name="Justo A."/>
            <person name="Karasinski D."/>
            <person name="Kautmanova I."/>
            <person name="Kiss B."/>
            <person name="Kocsube S."/>
            <person name="Kotiranta H."/>
            <person name="LaButti K.M."/>
            <person name="Lechner B.E."/>
            <person name="Liimatainen K."/>
            <person name="Lipzen A."/>
            <person name="Lukacs Z."/>
            <person name="Mihaltcheva S."/>
            <person name="Morgado L.N."/>
            <person name="Niskanen T."/>
            <person name="Noordeloos M.E."/>
            <person name="Ohm R.A."/>
            <person name="Ortiz-Santana B."/>
            <person name="Ovrebo C."/>
            <person name="Racz N."/>
            <person name="Riley R."/>
            <person name="Savchenko A."/>
            <person name="Shiryaev A."/>
            <person name="Soop K."/>
            <person name="Spirin V."/>
            <person name="Szebenyi C."/>
            <person name="Tomsovsky M."/>
            <person name="Tulloss R.E."/>
            <person name="Uehling J."/>
            <person name="Grigoriev I.V."/>
            <person name="Vagvolgyi C."/>
            <person name="Papp T."/>
            <person name="Martin F.M."/>
            <person name="Miettinen O."/>
            <person name="Hibbett D.S."/>
            <person name="Nagy L.G."/>
        </authorList>
    </citation>
    <scope>NUCLEOTIDE SEQUENCE [LARGE SCALE GENOMIC DNA]</scope>
    <source>
        <strain evidence="2 3">CBS 962.96</strain>
    </source>
</reference>
<protein>
    <submittedName>
        <fullName evidence="2">Uncharacterized protein</fullName>
    </submittedName>
</protein>
<proteinExistence type="predicted"/>
<dbReference type="Proteomes" id="UP000297245">
    <property type="component" value="Unassembled WGS sequence"/>
</dbReference>
<gene>
    <name evidence="2" type="ORF">K435DRAFT_838313</name>
</gene>
<evidence type="ECO:0000313" key="3">
    <source>
        <dbReference type="Proteomes" id="UP000297245"/>
    </source>
</evidence>
<evidence type="ECO:0000256" key="1">
    <source>
        <dbReference type="SAM" id="MobiDB-lite"/>
    </source>
</evidence>